<gene>
    <name evidence="1" type="ORF">ILYODFUR_018224</name>
</gene>
<comment type="caution">
    <text evidence="1">The sequence shown here is derived from an EMBL/GenBank/DDBJ whole genome shotgun (WGS) entry which is preliminary data.</text>
</comment>
<sequence>MDYEYTSGTPPERRALLRGSACSTSSEMVELKQKEIYELSDTIIHSLPSSVCFCYEVVSSQSTKTIHAAWQEFKHLKHTDLSVWKRGQGGFDSLNPCLFTRAMSSPQSLFDHPEHDSGCSQTWF</sequence>
<dbReference type="EMBL" id="JAHRIQ010106028">
    <property type="protein sequence ID" value="MEQ2255858.1"/>
    <property type="molecule type" value="Genomic_DNA"/>
</dbReference>
<evidence type="ECO:0000313" key="1">
    <source>
        <dbReference type="EMBL" id="MEQ2255858.1"/>
    </source>
</evidence>
<proteinExistence type="predicted"/>
<evidence type="ECO:0000313" key="2">
    <source>
        <dbReference type="Proteomes" id="UP001482620"/>
    </source>
</evidence>
<dbReference type="Proteomes" id="UP001482620">
    <property type="component" value="Unassembled WGS sequence"/>
</dbReference>
<keyword evidence="2" id="KW-1185">Reference proteome</keyword>
<accession>A0ABV0VEZ1</accession>
<organism evidence="1 2">
    <name type="scientific">Ilyodon furcidens</name>
    <name type="common">goldbreast splitfin</name>
    <dbReference type="NCBI Taxonomy" id="33524"/>
    <lineage>
        <taxon>Eukaryota</taxon>
        <taxon>Metazoa</taxon>
        <taxon>Chordata</taxon>
        <taxon>Craniata</taxon>
        <taxon>Vertebrata</taxon>
        <taxon>Euteleostomi</taxon>
        <taxon>Actinopterygii</taxon>
        <taxon>Neopterygii</taxon>
        <taxon>Teleostei</taxon>
        <taxon>Neoteleostei</taxon>
        <taxon>Acanthomorphata</taxon>
        <taxon>Ovalentaria</taxon>
        <taxon>Atherinomorphae</taxon>
        <taxon>Cyprinodontiformes</taxon>
        <taxon>Goodeidae</taxon>
        <taxon>Ilyodon</taxon>
    </lineage>
</organism>
<reference evidence="1 2" key="1">
    <citation type="submission" date="2021-06" db="EMBL/GenBank/DDBJ databases">
        <authorList>
            <person name="Palmer J.M."/>
        </authorList>
    </citation>
    <scope>NUCLEOTIDE SEQUENCE [LARGE SCALE GENOMIC DNA]</scope>
    <source>
        <strain evidence="2">if_2019</strain>
        <tissue evidence="1">Muscle</tissue>
    </source>
</reference>
<protein>
    <submittedName>
        <fullName evidence="1">Uncharacterized protein</fullName>
    </submittedName>
</protein>
<name>A0ABV0VEZ1_9TELE</name>